<evidence type="ECO:0008006" key="6">
    <source>
        <dbReference type="Google" id="ProtNLM"/>
    </source>
</evidence>
<dbReference type="PROSITE" id="PS50125">
    <property type="entry name" value="GUANYLATE_CYCLASE_2"/>
    <property type="match status" value="1"/>
</dbReference>
<dbReference type="HOGENOM" id="CLU_629336_0_0_7"/>
<sequence length="435" mass="47276">SNWQLELNKFANPVAAAVQAKTFLVFGLTLCILLVGLILFGYISARMLRPLSNLTAVAGEVAQGNLDLTLPATRSRDEVGRLTRTFDTMLDGLRQRDFIRDTFGRYVSPEVAEAVINSPQGPALGGETREVTFLVSDLRGFISMSSRLPPHVVIDILNRYLERMVDTIQQYRGTIDEFQGDGILAFFGAPLAAEDDQERAVACAVAMQNALVEINAEQRQRGLPELNMGIGINIGQAIVGNIGSEKRTKYGAVGSTINEAYRIESYTIGGQVLISPSTYAAVRELAEVQGTQEVQFKGLEQPITLHNIVGIQGQYAIALPVKAPETVMPLTTPLSIECFSVDGKTVSNQAIAGQITHLADTSAEVVIASPVALHTNLMLRLLPKDEPEISEVYAKVIAYAEPLELTDDQPRVRLGLTSVPDTAQRVLDQQRTTVS</sequence>
<evidence type="ECO:0000313" key="4">
    <source>
        <dbReference type="EMBL" id="ETW95192.1"/>
    </source>
</evidence>
<feature type="domain" description="HAMP" evidence="3">
    <location>
        <begin position="45"/>
        <end position="98"/>
    </location>
</feature>
<dbReference type="Pfam" id="PF00211">
    <property type="entry name" value="Guanylate_cyc"/>
    <property type="match status" value="1"/>
</dbReference>
<feature type="transmembrane region" description="Helical" evidence="1">
    <location>
        <begin position="23"/>
        <end position="43"/>
    </location>
</feature>
<dbReference type="Proteomes" id="UP000019141">
    <property type="component" value="Unassembled WGS sequence"/>
</dbReference>
<dbReference type="GO" id="GO:0004016">
    <property type="term" value="F:adenylate cyclase activity"/>
    <property type="evidence" value="ECO:0007669"/>
    <property type="project" value="UniProtKB-ARBA"/>
</dbReference>
<dbReference type="Gene3D" id="6.10.340.10">
    <property type="match status" value="1"/>
</dbReference>
<dbReference type="GO" id="GO:0035556">
    <property type="term" value="P:intracellular signal transduction"/>
    <property type="evidence" value="ECO:0007669"/>
    <property type="project" value="InterPro"/>
</dbReference>
<dbReference type="GO" id="GO:0016020">
    <property type="term" value="C:membrane"/>
    <property type="evidence" value="ECO:0007669"/>
    <property type="project" value="InterPro"/>
</dbReference>
<dbReference type="Gene3D" id="3.30.70.1230">
    <property type="entry name" value="Nucleotide cyclase"/>
    <property type="match status" value="1"/>
</dbReference>
<feature type="domain" description="Guanylate cyclase" evidence="2">
    <location>
        <begin position="132"/>
        <end position="264"/>
    </location>
</feature>
<evidence type="ECO:0000256" key="1">
    <source>
        <dbReference type="SAM" id="Phobius"/>
    </source>
</evidence>
<dbReference type="EMBL" id="AZHW01000946">
    <property type="protein sequence ID" value="ETW95192.1"/>
    <property type="molecule type" value="Genomic_DNA"/>
</dbReference>
<dbReference type="InterPro" id="IPR029787">
    <property type="entry name" value="Nucleotide_cyclase"/>
</dbReference>
<accession>W4LB19</accession>
<keyword evidence="5" id="KW-1185">Reference proteome</keyword>
<dbReference type="InterPro" id="IPR001054">
    <property type="entry name" value="A/G_cyclase"/>
</dbReference>
<dbReference type="SUPFAM" id="SSF158472">
    <property type="entry name" value="HAMP domain-like"/>
    <property type="match status" value="1"/>
</dbReference>
<protein>
    <recommendedName>
        <fullName evidence="6">Guanylate cyclase domain-containing protein</fullName>
    </recommendedName>
</protein>
<keyword evidence="1" id="KW-0812">Transmembrane</keyword>
<keyword evidence="1" id="KW-0472">Membrane</keyword>
<reference evidence="4 5" key="1">
    <citation type="journal article" date="2014" name="Nature">
        <title>An environmental bacterial taxon with a large and distinct metabolic repertoire.</title>
        <authorList>
            <person name="Wilson M.C."/>
            <person name="Mori T."/>
            <person name="Ruckert C."/>
            <person name="Uria A.R."/>
            <person name="Helf M.J."/>
            <person name="Takada K."/>
            <person name="Gernert C."/>
            <person name="Steffens U.A."/>
            <person name="Heycke N."/>
            <person name="Schmitt S."/>
            <person name="Rinke C."/>
            <person name="Helfrich E.J."/>
            <person name="Brachmann A.O."/>
            <person name="Gurgui C."/>
            <person name="Wakimoto T."/>
            <person name="Kracht M."/>
            <person name="Crusemann M."/>
            <person name="Hentschel U."/>
            <person name="Abe I."/>
            <person name="Matsunaga S."/>
            <person name="Kalinowski J."/>
            <person name="Takeyama H."/>
            <person name="Piel J."/>
        </authorList>
    </citation>
    <scope>NUCLEOTIDE SEQUENCE [LARGE SCALE GENOMIC DNA]</scope>
    <source>
        <strain evidence="5">TSY1</strain>
    </source>
</reference>
<dbReference type="PANTHER" id="PTHR43081">
    <property type="entry name" value="ADENYLATE CYCLASE, TERMINAL-DIFFERENTIATION SPECIFIC-RELATED"/>
    <property type="match status" value="1"/>
</dbReference>
<dbReference type="InterPro" id="IPR003660">
    <property type="entry name" value="HAMP_dom"/>
</dbReference>
<organism evidence="4 5">
    <name type="scientific">Entotheonella factor</name>
    <dbReference type="NCBI Taxonomy" id="1429438"/>
    <lineage>
        <taxon>Bacteria</taxon>
        <taxon>Pseudomonadati</taxon>
        <taxon>Nitrospinota/Tectimicrobiota group</taxon>
        <taxon>Candidatus Tectimicrobiota</taxon>
        <taxon>Candidatus Entotheonellia</taxon>
        <taxon>Candidatus Entotheonellales</taxon>
        <taxon>Candidatus Entotheonellaceae</taxon>
        <taxon>Candidatus Entotheonella</taxon>
    </lineage>
</organism>
<dbReference type="SMART" id="SM00304">
    <property type="entry name" value="HAMP"/>
    <property type="match status" value="1"/>
</dbReference>
<dbReference type="PATRIC" id="fig|1429438.4.peg.6000"/>
<feature type="non-terminal residue" evidence="4">
    <location>
        <position position="1"/>
    </location>
</feature>
<dbReference type="PROSITE" id="PS50885">
    <property type="entry name" value="HAMP"/>
    <property type="match status" value="1"/>
</dbReference>
<dbReference type="CDD" id="cd06225">
    <property type="entry name" value="HAMP"/>
    <property type="match status" value="1"/>
</dbReference>
<dbReference type="CDD" id="cd07302">
    <property type="entry name" value="CHD"/>
    <property type="match status" value="1"/>
</dbReference>
<keyword evidence="1" id="KW-1133">Transmembrane helix</keyword>
<dbReference type="PANTHER" id="PTHR43081:SF1">
    <property type="entry name" value="ADENYLATE CYCLASE, TERMINAL-DIFFERENTIATION SPECIFIC"/>
    <property type="match status" value="1"/>
</dbReference>
<dbReference type="InterPro" id="IPR050697">
    <property type="entry name" value="Adenylyl/Guanylyl_Cyclase_3/4"/>
</dbReference>
<evidence type="ECO:0000259" key="3">
    <source>
        <dbReference type="PROSITE" id="PS50885"/>
    </source>
</evidence>
<dbReference type="AlphaFoldDB" id="W4LB19"/>
<evidence type="ECO:0000259" key="2">
    <source>
        <dbReference type="PROSITE" id="PS50125"/>
    </source>
</evidence>
<dbReference type="SMART" id="SM00044">
    <property type="entry name" value="CYCc"/>
    <property type="match status" value="1"/>
</dbReference>
<dbReference type="SUPFAM" id="SSF55073">
    <property type="entry name" value="Nucleotide cyclase"/>
    <property type="match status" value="1"/>
</dbReference>
<dbReference type="Pfam" id="PF00672">
    <property type="entry name" value="HAMP"/>
    <property type="match status" value="1"/>
</dbReference>
<gene>
    <name evidence="4" type="ORF">ETSY1_31605</name>
</gene>
<name>W4LB19_ENTF1</name>
<comment type="caution">
    <text evidence="4">The sequence shown here is derived from an EMBL/GenBank/DDBJ whole genome shotgun (WGS) entry which is preliminary data.</text>
</comment>
<dbReference type="GO" id="GO:0006171">
    <property type="term" value="P:cAMP biosynthetic process"/>
    <property type="evidence" value="ECO:0007669"/>
    <property type="project" value="TreeGrafter"/>
</dbReference>
<proteinExistence type="predicted"/>
<evidence type="ECO:0000313" key="5">
    <source>
        <dbReference type="Proteomes" id="UP000019141"/>
    </source>
</evidence>